<dbReference type="SMART" id="SM00239">
    <property type="entry name" value="C2"/>
    <property type="match status" value="1"/>
</dbReference>
<accession>A0ABC8KF33</accession>
<dbReference type="Proteomes" id="UP001642260">
    <property type="component" value="Unassembled WGS sequence"/>
</dbReference>
<dbReference type="AlphaFoldDB" id="A0ABC8KF33"/>
<dbReference type="SUPFAM" id="SSF49562">
    <property type="entry name" value="C2 domain (Calcium/lipid-binding domain, CaLB)"/>
    <property type="match status" value="1"/>
</dbReference>
<comment type="caution">
    <text evidence="2">The sequence shown here is derived from an EMBL/GenBank/DDBJ whole genome shotgun (WGS) entry which is preliminary data.</text>
</comment>
<dbReference type="CDD" id="cd04051">
    <property type="entry name" value="C2_SRC2_like"/>
    <property type="match status" value="1"/>
</dbReference>
<dbReference type="InterPro" id="IPR035892">
    <property type="entry name" value="C2_domain_sf"/>
</dbReference>
<dbReference type="PROSITE" id="PS50004">
    <property type="entry name" value="C2"/>
    <property type="match status" value="1"/>
</dbReference>
<dbReference type="PANTHER" id="PTHR32246">
    <property type="entry name" value="INGRESSION PROTEIN FIC1"/>
    <property type="match status" value="1"/>
</dbReference>
<dbReference type="EMBL" id="CAKOAT010225599">
    <property type="protein sequence ID" value="CAH8356994.1"/>
    <property type="molecule type" value="Genomic_DNA"/>
</dbReference>
<dbReference type="PANTHER" id="PTHR32246:SF134">
    <property type="entry name" value="BON1-ASSOCIATED PROTEIN 1"/>
    <property type="match status" value="1"/>
</dbReference>
<dbReference type="InterPro" id="IPR000008">
    <property type="entry name" value="C2_dom"/>
</dbReference>
<proteinExistence type="predicted"/>
<reference evidence="2 3" key="1">
    <citation type="submission" date="2022-03" db="EMBL/GenBank/DDBJ databases">
        <authorList>
            <person name="Macdonald S."/>
            <person name="Ahmed S."/>
            <person name="Newling K."/>
        </authorList>
    </citation>
    <scope>NUCLEOTIDE SEQUENCE [LARGE SCALE GENOMIC DNA]</scope>
</reference>
<feature type="domain" description="C2" evidence="1">
    <location>
        <begin position="17"/>
        <end position="129"/>
    </location>
</feature>
<keyword evidence="3" id="KW-1185">Reference proteome</keyword>
<dbReference type="Pfam" id="PF00168">
    <property type="entry name" value="C2"/>
    <property type="match status" value="1"/>
</dbReference>
<evidence type="ECO:0000313" key="2">
    <source>
        <dbReference type="EMBL" id="CAH8356994.1"/>
    </source>
</evidence>
<dbReference type="Gene3D" id="2.60.40.150">
    <property type="entry name" value="C2 domain"/>
    <property type="match status" value="1"/>
</dbReference>
<evidence type="ECO:0000259" key="1">
    <source>
        <dbReference type="PROSITE" id="PS50004"/>
    </source>
</evidence>
<name>A0ABC8KF33_ERUVS</name>
<sequence>MYILIQKQLMIYIRRTDHPRLYTPIMTKTLEIDVRSAEGLKLNRRLLNKKTFAVVRIGEKSRTSHLDVSRGSSPTWDYKLEMPINVSVQFIYVEVWYRTSSGREKKIGEAKIPTSDFMGRYSPEGHLNFLCYRLRDEFGDKCGIVNVSIMVKPNSTDELFKSSSKDYGACSSQVGTGPWRHRPEAPCVDGYGGRIVTGVPVWCVLQRPTIEIRVPRM</sequence>
<organism evidence="2 3">
    <name type="scientific">Eruca vesicaria subsp. sativa</name>
    <name type="common">Garden rocket</name>
    <name type="synonym">Eruca sativa</name>
    <dbReference type="NCBI Taxonomy" id="29727"/>
    <lineage>
        <taxon>Eukaryota</taxon>
        <taxon>Viridiplantae</taxon>
        <taxon>Streptophyta</taxon>
        <taxon>Embryophyta</taxon>
        <taxon>Tracheophyta</taxon>
        <taxon>Spermatophyta</taxon>
        <taxon>Magnoliopsida</taxon>
        <taxon>eudicotyledons</taxon>
        <taxon>Gunneridae</taxon>
        <taxon>Pentapetalae</taxon>
        <taxon>rosids</taxon>
        <taxon>malvids</taxon>
        <taxon>Brassicales</taxon>
        <taxon>Brassicaceae</taxon>
        <taxon>Brassiceae</taxon>
        <taxon>Eruca</taxon>
    </lineage>
</organism>
<gene>
    <name evidence="2" type="ORF">ERUC_LOCUS22749</name>
</gene>
<protein>
    <recommendedName>
        <fullName evidence="1">C2 domain-containing protein</fullName>
    </recommendedName>
</protein>
<evidence type="ECO:0000313" key="3">
    <source>
        <dbReference type="Proteomes" id="UP001642260"/>
    </source>
</evidence>
<dbReference type="InterPro" id="IPR044750">
    <property type="entry name" value="C2_SRC2/BAP"/>
</dbReference>